<keyword evidence="1" id="KW-0732">Signal</keyword>
<accession>A0A7H1N1H5</accession>
<protein>
    <submittedName>
        <fullName evidence="2">Uncharacterized protein</fullName>
    </submittedName>
</protein>
<dbReference type="RefSeq" id="WP_190260082.1">
    <property type="nucleotide sequence ID" value="NZ_CP053923.1"/>
</dbReference>
<keyword evidence="3" id="KW-1185">Reference proteome</keyword>
<name>A0A7H1N1H5_9PROT</name>
<sequence>MGWFARRSCALLACTVLLGTAAVLTAARPAAAASGSVFAIAEVIEEVQRQLAAADQNDSQLHVDDASLELTLVEGVGSKAGGLAVPGADFTFASKDDGGRPSLKQRLLLDVAATKGTKTASNGGSGKLTAAIQEVKASVQQAMAAGGNFELKKLTLDFDFAVERDGKGAPSLIVYARDRHIDSPSVQGIKVRFTTKEK</sequence>
<dbReference type="AlphaFoldDB" id="A0A7H1N1H5"/>
<proteinExistence type="predicted"/>
<feature type="signal peptide" evidence="1">
    <location>
        <begin position="1"/>
        <end position="32"/>
    </location>
</feature>
<organism evidence="2 3">
    <name type="scientific">Defluviicoccus vanus</name>
    <dbReference type="NCBI Taxonomy" id="111831"/>
    <lineage>
        <taxon>Bacteria</taxon>
        <taxon>Pseudomonadati</taxon>
        <taxon>Pseudomonadota</taxon>
        <taxon>Alphaproteobacteria</taxon>
        <taxon>Rhodospirillales</taxon>
        <taxon>Rhodospirillaceae</taxon>
        <taxon>Defluviicoccus</taxon>
    </lineage>
</organism>
<feature type="chain" id="PRO_5028863814" evidence="1">
    <location>
        <begin position="33"/>
        <end position="198"/>
    </location>
</feature>
<dbReference type="Proteomes" id="UP000516369">
    <property type="component" value="Chromosome"/>
</dbReference>
<reference evidence="2 3" key="1">
    <citation type="submission" date="2020-05" db="EMBL/GenBank/DDBJ databases">
        <title>Complete closed genome sequence of Defluviicoccus vanus.</title>
        <authorList>
            <person name="Bessarab I."/>
            <person name="Arumugam K."/>
            <person name="Maszenan A.M."/>
            <person name="Seviour R.J."/>
            <person name="Williams R.B."/>
        </authorList>
    </citation>
    <scope>NUCLEOTIDE SEQUENCE [LARGE SCALE GENOMIC DNA]</scope>
    <source>
        <strain evidence="2 3">Ben 114</strain>
    </source>
</reference>
<evidence type="ECO:0000313" key="2">
    <source>
        <dbReference type="EMBL" id="QNT69561.1"/>
    </source>
</evidence>
<gene>
    <name evidence="2" type="ORF">HQ394_09750</name>
</gene>
<dbReference type="KEGG" id="dvn:HQ394_09750"/>
<evidence type="ECO:0000256" key="1">
    <source>
        <dbReference type="SAM" id="SignalP"/>
    </source>
</evidence>
<evidence type="ECO:0000313" key="3">
    <source>
        <dbReference type="Proteomes" id="UP000516369"/>
    </source>
</evidence>
<dbReference type="EMBL" id="CP053923">
    <property type="protein sequence ID" value="QNT69561.1"/>
    <property type="molecule type" value="Genomic_DNA"/>
</dbReference>